<dbReference type="InterPro" id="IPR002563">
    <property type="entry name" value="Flavin_Rdtase-like_dom"/>
</dbReference>
<feature type="region of interest" description="Disordered" evidence="5">
    <location>
        <begin position="155"/>
        <end position="179"/>
    </location>
</feature>
<evidence type="ECO:0000256" key="2">
    <source>
        <dbReference type="ARBA" id="ARBA00022630"/>
    </source>
</evidence>
<evidence type="ECO:0000256" key="5">
    <source>
        <dbReference type="SAM" id="MobiDB-lite"/>
    </source>
</evidence>
<evidence type="ECO:0000256" key="4">
    <source>
        <dbReference type="ARBA" id="ARBA00038054"/>
    </source>
</evidence>
<proteinExistence type="inferred from homology"/>
<evidence type="ECO:0000313" key="8">
    <source>
        <dbReference type="EMBL" id="CAD8288291.1"/>
    </source>
</evidence>
<accession>A0A6U2EZM3</accession>
<feature type="region of interest" description="Disordered" evidence="5">
    <location>
        <begin position="398"/>
        <end position="417"/>
    </location>
</feature>
<feature type="transmembrane region" description="Helical" evidence="6">
    <location>
        <begin position="6"/>
        <end position="28"/>
    </location>
</feature>
<dbReference type="PANTHER" id="PTHR33798">
    <property type="entry name" value="FLAVOPROTEIN OXYGENASE"/>
    <property type="match status" value="1"/>
</dbReference>
<dbReference type="SUPFAM" id="SSF51161">
    <property type="entry name" value="Trimeric LpxA-like enzymes"/>
    <property type="match status" value="1"/>
</dbReference>
<keyword evidence="6" id="KW-1133">Transmembrane helix</keyword>
<evidence type="ECO:0000259" key="7">
    <source>
        <dbReference type="SMART" id="SM00903"/>
    </source>
</evidence>
<dbReference type="Gene3D" id="2.30.110.10">
    <property type="entry name" value="Electron Transport, Fmn-binding Protein, Chain A"/>
    <property type="match status" value="1"/>
</dbReference>
<feature type="compositionally biased region" description="Basic and acidic residues" evidence="5">
    <location>
        <begin position="403"/>
        <end position="417"/>
    </location>
</feature>
<evidence type="ECO:0000256" key="6">
    <source>
        <dbReference type="SAM" id="Phobius"/>
    </source>
</evidence>
<comment type="similarity">
    <text evidence="4">Belongs to the flavoredoxin family.</text>
</comment>
<keyword evidence="6" id="KW-0812">Transmembrane</keyword>
<dbReference type="InterPro" id="IPR011004">
    <property type="entry name" value="Trimer_LpxA-like_sf"/>
</dbReference>
<reference evidence="8" key="1">
    <citation type="submission" date="2021-01" db="EMBL/GenBank/DDBJ databases">
        <authorList>
            <person name="Corre E."/>
            <person name="Pelletier E."/>
            <person name="Niang G."/>
            <person name="Scheremetjew M."/>
            <person name="Finn R."/>
            <person name="Kale V."/>
            <person name="Holt S."/>
            <person name="Cochrane G."/>
            <person name="Meng A."/>
            <person name="Brown T."/>
            <person name="Cohen L."/>
        </authorList>
    </citation>
    <scope>NUCLEOTIDE SEQUENCE</scope>
    <source>
        <strain evidence="8">CCMP219</strain>
    </source>
</reference>
<keyword evidence="6" id="KW-0472">Membrane</keyword>
<evidence type="ECO:0000313" key="9">
    <source>
        <dbReference type="EMBL" id="CAD8288292.1"/>
    </source>
</evidence>
<sequence length="417" mass="42602">MSRDGTIAVIAGCVLSFSAGAGVAALLLRGPSGGRKRDCGGGHVACGSRTVGTDNKVGAAKNIGTESIVGPGKSIGTDSLVGPAKTVGTDSLVGAAKSVGTDSRVGAAKTVGTDSIVGPGKSTGTDSQVGTAKTVSAGHDAATAAVHLAAHAPAYEHPPHRDWKPGQRQPSPYSPAARQLDPSQLDAGAVYSLLTSCVVPRPIGFVSSLAANGTHNLAPYSYFNMVSHNPPLVVLGCCRHSGRPKAADGTPAKKDTLQNIEETREFVVNIISDWFVEAANYTCAPFSRGVHEMLLSGLTGAPSSVVAPPRVAEAAVSLECRLEKVVEFEDSAGTPTVSVVFGRVVMIHANEGVLEASPTGKVVVDVQALRPMSKIGGHGYAHLGGLFEIPRPNGDGTFPAYKTKAEKADEAAASKSL</sequence>
<dbReference type="SUPFAM" id="SSF50475">
    <property type="entry name" value="FMN-binding split barrel"/>
    <property type="match status" value="1"/>
</dbReference>
<dbReference type="PANTHER" id="PTHR33798:SF5">
    <property type="entry name" value="FLAVIN REDUCTASE LIKE DOMAIN-CONTAINING PROTEIN"/>
    <property type="match status" value="1"/>
</dbReference>
<dbReference type="AlphaFoldDB" id="A0A6U2EZM3"/>
<gene>
    <name evidence="8" type="ORF">CEUR00632_LOCUS8330</name>
    <name evidence="9" type="ORF">CEUR00632_LOCUS8331</name>
</gene>
<dbReference type="EMBL" id="HBEC01017770">
    <property type="protein sequence ID" value="CAD8288291.1"/>
    <property type="molecule type" value="Transcribed_RNA"/>
</dbReference>
<protein>
    <recommendedName>
        <fullName evidence="7">Flavin reductase like domain-containing protein</fullName>
    </recommendedName>
</protein>
<dbReference type="SMART" id="SM00903">
    <property type="entry name" value="Flavin_Reduct"/>
    <property type="match status" value="1"/>
</dbReference>
<name>A0A6U2EZM3_9CHLO</name>
<organism evidence="8">
    <name type="scientific">Chlamydomonas euryale</name>
    <dbReference type="NCBI Taxonomy" id="1486919"/>
    <lineage>
        <taxon>Eukaryota</taxon>
        <taxon>Viridiplantae</taxon>
        <taxon>Chlorophyta</taxon>
        <taxon>core chlorophytes</taxon>
        <taxon>Chlorophyceae</taxon>
        <taxon>CS clade</taxon>
        <taxon>Chlamydomonadales</taxon>
        <taxon>Chlamydomonadaceae</taxon>
        <taxon>Chlamydomonas</taxon>
    </lineage>
</organism>
<keyword evidence="3" id="KW-0288">FMN</keyword>
<evidence type="ECO:0000256" key="3">
    <source>
        <dbReference type="ARBA" id="ARBA00022643"/>
    </source>
</evidence>
<feature type="domain" description="Flavin reductase like" evidence="7">
    <location>
        <begin position="196"/>
        <end position="363"/>
    </location>
</feature>
<dbReference type="GO" id="GO:0010181">
    <property type="term" value="F:FMN binding"/>
    <property type="evidence" value="ECO:0007669"/>
    <property type="project" value="InterPro"/>
</dbReference>
<dbReference type="Pfam" id="PF01613">
    <property type="entry name" value="Flavin_Reduct"/>
    <property type="match status" value="1"/>
</dbReference>
<dbReference type="EMBL" id="HBEC01017771">
    <property type="protein sequence ID" value="CAD8288292.1"/>
    <property type="molecule type" value="Transcribed_RNA"/>
</dbReference>
<keyword evidence="2" id="KW-0285">Flavoprotein</keyword>
<evidence type="ECO:0000256" key="1">
    <source>
        <dbReference type="ARBA" id="ARBA00001917"/>
    </source>
</evidence>
<dbReference type="InterPro" id="IPR012349">
    <property type="entry name" value="Split_barrel_FMN-bd"/>
</dbReference>
<comment type="cofactor">
    <cofactor evidence="1">
        <name>FMN</name>
        <dbReference type="ChEBI" id="CHEBI:58210"/>
    </cofactor>
</comment>